<organism evidence="1 2">
    <name type="scientific">Polyplax serrata</name>
    <name type="common">Common mouse louse</name>
    <dbReference type="NCBI Taxonomy" id="468196"/>
    <lineage>
        <taxon>Eukaryota</taxon>
        <taxon>Metazoa</taxon>
        <taxon>Ecdysozoa</taxon>
        <taxon>Arthropoda</taxon>
        <taxon>Hexapoda</taxon>
        <taxon>Insecta</taxon>
        <taxon>Pterygota</taxon>
        <taxon>Neoptera</taxon>
        <taxon>Paraneoptera</taxon>
        <taxon>Psocodea</taxon>
        <taxon>Troctomorpha</taxon>
        <taxon>Phthiraptera</taxon>
        <taxon>Anoplura</taxon>
        <taxon>Polyplacidae</taxon>
        <taxon>Polyplax</taxon>
    </lineage>
</organism>
<dbReference type="SUPFAM" id="SSF52283">
    <property type="entry name" value="Formate/glycerate dehydrogenase catalytic domain-like"/>
    <property type="match status" value="1"/>
</dbReference>
<dbReference type="Gene3D" id="3.40.50.720">
    <property type="entry name" value="NAD(P)-binding Rossmann-like Domain"/>
    <property type="match status" value="1"/>
</dbReference>
<gene>
    <name evidence="1" type="primary">AHCYL1_2</name>
    <name evidence="1" type="ORF">RUM44_011056</name>
</gene>
<dbReference type="EMBL" id="JAWJWF010000046">
    <property type="protein sequence ID" value="KAK6624198.1"/>
    <property type="molecule type" value="Genomic_DNA"/>
</dbReference>
<name>A0ABR1ANX7_POLSC</name>
<sequence>MPVSEIYWPILALGRPQQDVAGCQQDGGDATHLMLKKYPAMFKMIKGIVEESVTGVHRLYQLSKAGKLSVPAINVNDSVTKTKYDNLYSCRESIIDSLKRSTDVMFGGKQVAVCGYGEVRQGLLPGPQGSWMCRIRHRN</sequence>
<dbReference type="Gene3D" id="3.40.50.1480">
    <property type="entry name" value="Adenosylhomocysteinase-like"/>
    <property type="match status" value="1"/>
</dbReference>
<dbReference type="InterPro" id="IPR042172">
    <property type="entry name" value="Adenosylhomocyst_ase-like_sf"/>
</dbReference>
<protein>
    <submittedName>
        <fullName evidence="1">S-adenosylhomocysteine hydrolase-like protein 1</fullName>
    </submittedName>
</protein>
<dbReference type="Proteomes" id="UP001359485">
    <property type="component" value="Unassembled WGS sequence"/>
</dbReference>
<keyword evidence="2" id="KW-1185">Reference proteome</keyword>
<comment type="caution">
    <text evidence="1">The sequence shown here is derived from an EMBL/GenBank/DDBJ whole genome shotgun (WGS) entry which is preliminary data.</text>
</comment>
<dbReference type="InterPro" id="IPR036291">
    <property type="entry name" value="NAD(P)-bd_dom_sf"/>
</dbReference>
<dbReference type="SUPFAM" id="SSF51735">
    <property type="entry name" value="NAD(P)-binding Rossmann-fold domains"/>
    <property type="match status" value="1"/>
</dbReference>
<dbReference type="Pfam" id="PF05221">
    <property type="entry name" value="AdoHcyase"/>
    <property type="match status" value="1"/>
</dbReference>
<evidence type="ECO:0000313" key="2">
    <source>
        <dbReference type="Proteomes" id="UP001359485"/>
    </source>
</evidence>
<dbReference type="InterPro" id="IPR000043">
    <property type="entry name" value="Adenosylhomocysteinase-like"/>
</dbReference>
<proteinExistence type="predicted"/>
<dbReference type="PANTHER" id="PTHR23420:SF0">
    <property type="entry name" value="ADENOSYLHOMOCYSTEINASE"/>
    <property type="match status" value="1"/>
</dbReference>
<dbReference type="PANTHER" id="PTHR23420">
    <property type="entry name" value="ADENOSYLHOMOCYSTEINASE"/>
    <property type="match status" value="1"/>
</dbReference>
<accession>A0ABR1ANX7</accession>
<evidence type="ECO:0000313" key="1">
    <source>
        <dbReference type="EMBL" id="KAK6624198.1"/>
    </source>
</evidence>
<reference evidence="1 2" key="1">
    <citation type="submission" date="2023-09" db="EMBL/GenBank/DDBJ databases">
        <title>Genomes of two closely related lineages of the louse Polyplax serrata with different host specificities.</title>
        <authorList>
            <person name="Martinu J."/>
            <person name="Tarabai H."/>
            <person name="Stefka J."/>
            <person name="Hypsa V."/>
        </authorList>
    </citation>
    <scope>NUCLEOTIDE SEQUENCE [LARGE SCALE GENOMIC DNA]</scope>
    <source>
        <strain evidence="1">98ZLc_SE</strain>
    </source>
</reference>